<keyword evidence="4" id="KW-1185">Reference proteome</keyword>
<proteinExistence type="predicted"/>
<evidence type="ECO:0000256" key="2">
    <source>
        <dbReference type="SAM" id="Phobius"/>
    </source>
</evidence>
<keyword evidence="2" id="KW-0472">Membrane</keyword>
<organism evidence="3 4">
    <name type="scientific">Halocaridina rubra</name>
    <name type="common">Hawaiian red shrimp</name>
    <dbReference type="NCBI Taxonomy" id="373956"/>
    <lineage>
        <taxon>Eukaryota</taxon>
        <taxon>Metazoa</taxon>
        <taxon>Ecdysozoa</taxon>
        <taxon>Arthropoda</taxon>
        <taxon>Crustacea</taxon>
        <taxon>Multicrustacea</taxon>
        <taxon>Malacostraca</taxon>
        <taxon>Eumalacostraca</taxon>
        <taxon>Eucarida</taxon>
        <taxon>Decapoda</taxon>
        <taxon>Pleocyemata</taxon>
        <taxon>Caridea</taxon>
        <taxon>Atyoidea</taxon>
        <taxon>Atyidae</taxon>
        <taxon>Halocaridina</taxon>
    </lineage>
</organism>
<feature type="region of interest" description="Disordered" evidence="1">
    <location>
        <begin position="341"/>
        <end position="363"/>
    </location>
</feature>
<feature type="region of interest" description="Disordered" evidence="1">
    <location>
        <begin position="121"/>
        <end position="176"/>
    </location>
</feature>
<accession>A0AAN8X5Y5</accession>
<protein>
    <submittedName>
        <fullName evidence="3">Uncharacterized protein</fullName>
    </submittedName>
</protein>
<sequence>MDNGPPYFGMDEELENPLITTSKLPGAMGYPSTTQALFALIVMIIVLFFILVYCCWGTFSCSRLEDSTNHAEDGGVVVREIQGPGGRGNRMVIVPFSNMIYVGDPESRRIYEIPVEQDKPPAYTEVYDNVPPPPYSTERQGRDTPSTGNSNNVSDTRRSTTDLPPSYEDCLTTTPNDEKWPEVFKALVEQAKREREHPPSQGAEERLVTQLPAVRMPSALLAQNYMLNTDRSTSSYHTTNTPPQNLNQASENHSLQSPPHLSPEEEPTSEPYIRNLLDVWSAQAIPPSLINALNISDEERSAVWETDSSEDQESVTTDESVLISPSTMISATSDNAVLNVNLENNSSPSNNQSSHSTQDYSSV</sequence>
<reference evidence="3 4" key="1">
    <citation type="submission" date="2023-11" db="EMBL/GenBank/DDBJ databases">
        <title>Halocaridina rubra genome assembly.</title>
        <authorList>
            <person name="Smith C."/>
        </authorList>
    </citation>
    <scope>NUCLEOTIDE SEQUENCE [LARGE SCALE GENOMIC DNA]</scope>
    <source>
        <strain evidence="3">EP-1</strain>
        <tissue evidence="3">Whole</tissue>
    </source>
</reference>
<feature type="compositionally biased region" description="Polar residues" evidence="1">
    <location>
        <begin position="231"/>
        <end position="259"/>
    </location>
</feature>
<dbReference type="AlphaFoldDB" id="A0AAN8X5Y5"/>
<feature type="compositionally biased region" description="Low complexity" evidence="1">
    <location>
        <begin position="341"/>
        <end position="356"/>
    </location>
</feature>
<comment type="caution">
    <text evidence="3">The sequence shown here is derived from an EMBL/GenBank/DDBJ whole genome shotgun (WGS) entry which is preliminary data.</text>
</comment>
<feature type="transmembrane region" description="Helical" evidence="2">
    <location>
        <begin position="37"/>
        <end position="59"/>
    </location>
</feature>
<dbReference type="Proteomes" id="UP001381693">
    <property type="component" value="Unassembled WGS sequence"/>
</dbReference>
<evidence type="ECO:0000256" key="1">
    <source>
        <dbReference type="SAM" id="MobiDB-lite"/>
    </source>
</evidence>
<evidence type="ECO:0000313" key="3">
    <source>
        <dbReference type="EMBL" id="KAK7074608.1"/>
    </source>
</evidence>
<keyword evidence="2" id="KW-0812">Transmembrane</keyword>
<feature type="compositionally biased region" description="Polar residues" evidence="1">
    <location>
        <begin position="143"/>
        <end position="154"/>
    </location>
</feature>
<gene>
    <name evidence="3" type="ORF">SK128_000673</name>
</gene>
<evidence type="ECO:0000313" key="4">
    <source>
        <dbReference type="Proteomes" id="UP001381693"/>
    </source>
</evidence>
<keyword evidence="2" id="KW-1133">Transmembrane helix</keyword>
<dbReference type="EMBL" id="JAXCGZ010011518">
    <property type="protein sequence ID" value="KAK7074608.1"/>
    <property type="molecule type" value="Genomic_DNA"/>
</dbReference>
<feature type="region of interest" description="Disordered" evidence="1">
    <location>
        <begin position="231"/>
        <end position="268"/>
    </location>
</feature>
<name>A0AAN8X5Y5_HALRR</name>